<feature type="signal peptide" evidence="1">
    <location>
        <begin position="1"/>
        <end position="28"/>
    </location>
</feature>
<evidence type="ECO:0000256" key="1">
    <source>
        <dbReference type="SAM" id="SignalP"/>
    </source>
</evidence>
<evidence type="ECO:0000313" key="3">
    <source>
        <dbReference type="EMBL" id="OSX73118.1"/>
    </source>
</evidence>
<sequence>MGRPHPRMSAFAALAASAVVITTTAVAADYDIFRPPLPMANHESALVGRYHLKKGAPTICPLVAEVTAPLKGWRNMMNLHLNSNDSDVYIAKSSVEADVFSFDGVACQFYGPLSVFWSDRQEPPERAYGMLDFDQVVWRCGEDVQLNGIFVNHDVLDWVLNALGPNGLDCTYIAYASAPEREEVSAGGTVPAPNTTTGGGVVILNPQYGTKEGALPAPEESASCFPAAATVELADGSTAALGALPAGSTVRVGAGAHSDVFGCSHRQTGGRHAYVRLTHGDGAAAAASTTRDLLLSPGHLVYANGVLVPARDVVVGDALATPGTGTGVSVVVAVGTAVAVGKVNPHTLHGDVVVDGVRVSTYTDALHPSVAHALLAPARAAYRAGLSAEPLGRLLYNGVPGWGRWRA</sequence>
<dbReference type="PANTHER" id="PTHR11889:SF31">
    <property type="entry name" value="PROTEIN HEDGEHOG"/>
    <property type="match status" value="1"/>
</dbReference>
<reference evidence="3 4" key="1">
    <citation type="submission" date="2017-03" db="EMBL/GenBank/DDBJ databases">
        <title>WGS assembly of Porphyra umbilicalis.</title>
        <authorList>
            <person name="Brawley S.H."/>
            <person name="Blouin N.A."/>
            <person name="Ficko-Blean E."/>
            <person name="Wheeler G.L."/>
            <person name="Lohr M."/>
            <person name="Goodson H.V."/>
            <person name="Jenkins J.W."/>
            <person name="Blaby-Haas C.E."/>
            <person name="Helliwell K.E."/>
            <person name="Chan C."/>
            <person name="Marriage T."/>
            <person name="Bhattacharya D."/>
            <person name="Klein A.S."/>
            <person name="Badis Y."/>
            <person name="Brodie J."/>
            <person name="Cao Y."/>
            <person name="Collen J."/>
            <person name="Dittami S.M."/>
            <person name="Gachon C.M."/>
            <person name="Green B.R."/>
            <person name="Karpowicz S."/>
            <person name="Kim J.W."/>
            <person name="Kudahl U."/>
            <person name="Lin S."/>
            <person name="Michel G."/>
            <person name="Mittag M."/>
            <person name="Olson B.J."/>
            <person name="Pangilinan J."/>
            <person name="Peng Y."/>
            <person name="Qiu H."/>
            <person name="Shu S."/>
            <person name="Singer J.T."/>
            <person name="Smith A.G."/>
            <person name="Sprecher B.N."/>
            <person name="Wagner V."/>
            <person name="Wang W."/>
            <person name="Wang Z.-Y."/>
            <person name="Yan J."/>
            <person name="Yarish C."/>
            <person name="Zoeuner-Riek S."/>
            <person name="Zhuang Y."/>
            <person name="Zou Y."/>
            <person name="Lindquist E.A."/>
            <person name="Grimwood J."/>
            <person name="Barry K."/>
            <person name="Rokhsar D.S."/>
            <person name="Schmutz J."/>
            <person name="Stiller J.W."/>
            <person name="Grossman A.R."/>
            <person name="Prochnik S.E."/>
        </authorList>
    </citation>
    <scope>NUCLEOTIDE SEQUENCE [LARGE SCALE GENOMIC DNA]</scope>
    <source>
        <strain evidence="3">4086291</strain>
    </source>
</reference>
<dbReference type="SUPFAM" id="SSF51294">
    <property type="entry name" value="Hedgehog/intein (Hint) domain"/>
    <property type="match status" value="1"/>
</dbReference>
<dbReference type="AlphaFoldDB" id="A0A1X6NWZ3"/>
<dbReference type="InterPro" id="IPR050387">
    <property type="entry name" value="Hedgehog_Signaling"/>
</dbReference>
<organism evidence="3 4">
    <name type="scientific">Porphyra umbilicalis</name>
    <name type="common">Purple laver</name>
    <name type="synonym">Red alga</name>
    <dbReference type="NCBI Taxonomy" id="2786"/>
    <lineage>
        <taxon>Eukaryota</taxon>
        <taxon>Rhodophyta</taxon>
        <taxon>Bangiophyceae</taxon>
        <taxon>Bangiales</taxon>
        <taxon>Bangiaceae</taxon>
        <taxon>Porphyra</taxon>
    </lineage>
</organism>
<dbReference type="Pfam" id="PF01079">
    <property type="entry name" value="Hint"/>
    <property type="match status" value="1"/>
</dbReference>
<dbReference type="InterPro" id="IPR001767">
    <property type="entry name" value="Hedgehog_Hint"/>
</dbReference>
<keyword evidence="1" id="KW-0732">Signal</keyword>
<proteinExistence type="predicted"/>
<accession>A0A1X6NWZ3</accession>
<evidence type="ECO:0000313" key="4">
    <source>
        <dbReference type="Proteomes" id="UP000218209"/>
    </source>
</evidence>
<name>A0A1X6NWZ3_PORUM</name>
<feature type="chain" id="PRO_5013027491" description="Hedgehog protein Hint domain-containing protein" evidence="1">
    <location>
        <begin position="29"/>
        <end position="407"/>
    </location>
</feature>
<dbReference type="EMBL" id="KV919017">
    <property type="protein sequence ID" value="OSX73118.1"/>
    <property type="molecule type" value="Genomic_DNA"/>
</dbReference>
<gene>
    <name evidence="3" type="ORF">BU14_0375s0005</name>
</gene>
<protein>
    <recommendedName>
        <fullName evidence="2">Hedgehog protein Hint domain-containing protein</fullName>
    </recommendedName>
</protein>
<keyword evidence="4" id="KW-1185">Reference proteome</keyword>
<dbReference type="PANTHER" id="PTHR11889">
    <property type="entry name" value="HEDGEHOG"/>
    <property type="match status" value="1"/>
</dbReference>
<dbReference type="OrthoDB" id="5539at2759"/>
<feature type="domain" description="Hedgehog protein Hint" evidence="2">
    <location>
        <begin position="220"/>
        <end position="382"/>
    </location>
</feature>
<evidence type="ECO:0000259" key="2">
    <source>
        <dbReference type="Pfam" id="PF01079"/>
    </source>
</evidence>
<dbReference type="Gene3D" id="2.170.16.10">
    <property type="entry name" value="Hedgehog/Intein (Hint) domain"/>
    <property type="match status" value="1"/>
</dbReference>
<dbReference type="Proteomes" id="UP000218209">
    <property type="component" value="Unassembled WGS sequence"/>
</dbReference>
<dbReference type="GO" id="GO:0016540">
    <property type="term" value="P:protein autoprocessing"/>
    <property type="evidence" value="ECO:0007669"/>
    <property type="project" value="InterPro"/>
</dbReference>
<dbReference type="InterPro" id="IPR036844">
    <property type="entry name" value="Hint_dom_sf"/>
</dbReference>